<evidence type="ECO:0000313" key="1">
    <source>
        <dbReference type="EMBL" id="KAH7964876.1"/>
    </source>
</evidence>
<gene>
    <name evidence="1" type="ORF">HPB49_002009</name>
</gene>
<comment type="caution">
    <text evidence="1">The sequence shown here is derived from an EMBL/GenBank/DDBJ whole genome shotgun (WGS) entry which is preliminary data.</text>
</comment>
<dbReference type="Proteomes" id="UP000821865">
    <property type="component" value="Chromosome 2"/>
</dbReference>
<sequence>MSVSNFYSRLDNNLRFDSALELGSEPGVWSSLFQEYLNVSEAAKVLVTDFNKIRDVVSLLSTVTKKEVQGAYLSLQAVADVLFLFIQKKYYFFENLIVTRNCLQVTCLVMGHFCEHVTSHVFGSSSETRRTIHKIYDAILRQYVRSGFSLWSAAGNWLQIAEDLGAGPLVQLPSVPTDIAEAAIALYETSLKDWPDNYPEVYSSLSATHKMVSIKLPLRNNHRYLIEAYLRGFVLYSDLLPGLLVPTALTTAHMTYSSRTPIELNLGTMGALMAKAMVLASTPAESGRFWNTTTLSKFKQGTMCIFNAYSLSVQLALGSLLAVNQQRMLMGDNSQTKAAQRTLMRRFCLLSCGAAQDSEQMTLTARARCLVPLVGLYEFAEAFGCPKGSAMNPKVSCHSANPLTKAIAT</sequence>
<organism evidence="1 2">
    <name type="scientific">Dermacentor silvarum</name>
    <name type="common">Tick</name>
    <dbReference type="NCBI Taxonomy" id="543639"/>
    <lineage>
        <taxon>Eukaryota</taxon>
        <taxon>Metazoa</taxon>
        <taxon>Ecdysozoa</taxon>
        <taxon>Arthropoda</taxon>
        <taxon>Chelicerata</taxon>
        <taxon>Arachnida</taxon>
        <taxon>Acari</taxon>
        <taxon>Parasitiformes</taxon>
        <taxon>Ixodida</taxon>
        <taxon>Ixodoidea</taxon>
        <taxon>Ixodidae</taxon>
        <taxon>Rhipicephalinae</taxon>
        <taxon>Dermacentor</taxon>
    </lineage>
</organism>
<reference evidence="1" key="1">
    <citation type="submission" date="2020-05" db="EMBL/GenBank/DDBJ databases">
        <title>Large-scale comparative analyses of tick genomes elucidate their genetic diversity and vector capacities.</title>
        <authorList>
            <person name="Jia N."/>
            <person name="Wang J."/>
            <person name="Shi W."/>
            <person name="Du L."/>
            <person name="Sun Y."/>
            <person name="Zhan W."/>
            <person name="Jiang J."/>
            <person name="Wang Q."/>
            <person name="Zhang B."/>
            <person name="Ji P."/>
            <person name="Sakyi L.B."/>
            <person name="Cui X."/>
            <person name="Yuan T."/>
            <person name="Jiang B."/>
            <person name="Yang W."/>
            <person name="Lam T.T.-Y."/>
            <person name="Chang Q."/>
            <person name="Ding S."/>
            <person name="Wang X."/>
            <person name="Zhu J."/>
            <person name="Ruan X."/>
            <person name="Zhao L."/>
            <person name="Wei J."/>
            <person name="Que T."/>
            <person name="Du C."/>
            <person name="Cheng J."/>
            <person name="Dai P."/>
            <person name="Han X."/>
            <person name="Huang E."/>
            <person name="Gao Y."/>
            <person name="Liu J."/>
            <person name="Shao H."/>
            <person name="Ye R."/>
            <person name="Li L."/>
            <person name="Wei W."/>
            <person name="Wang X."/>
            <person name="Wang C."/>
            <person name="Yang T."/>
            <person name="Huo Q."/>
            <person name="Li W."/>
            <person name="Guo W."/>
            <person name="Chen H."/>
            <person name="Zhou L."/>
            <person name="Ni X."/>
            <person name="Tian J."/>
            <person name="Zhou Y."/>
            <person name="Sheng Y."/>
            <person name="Liu T."/>
            <person name="Pan Y."/>
            <person name="Xia L."/>
            <person name="Li J."/>
            <person name="Zhao F."/>
            <person name="Cao W."/>
        </authorList>
    </citation>
    <scope>NUCLEOTIDE SEQUENCE</scope>
    <source>
        <strain evidence="1">Dsil-2018</strain>
    </source>
</reference>
<evidence type="ECO:0000313" key="2">
    <source>
        <dbReference type="Proteomes" id="UP000821865"/>
    </source>
</evidence>
<dbReference type="EMBL" id="CM023471">
    <property type="protein sequence ID" value="KAH7964876.1"/>
    <property type="molecule type" value="Genomic_DNA"/>
</dbReference>
<name>A0ACB8DAD1_DERSI</name>
<keyword evidence="2" id="KW-1185">Reference proteome</keyword>
<protein>
    <submittedName>
        <fullName evidence="1">Uncharacterized protein</fullName>
    </submittedName>
</protein>
<accession>A0ACB8DAD1</accession>
<proteinExistence type="predicted"/>